<dbReference type="GO" id="GO:0031314">
    <property type="term" value="C:extrinsic component of mitochondrial inner membrane"/>
    <property type="evidence" value="ECO:0007669"/>
    <property type="project" value="UniProtKB-UniRule"/>
</dbReference>
<evidence type="ECO:0000313" key="7">
    <source>
        <dbReference type="Proteomes" id="UP000662931"/>
    </source>
</evidence>
<dbReference type="GO" id="GO:0046872">
    <property type="term" value="F:metal ion binding"/>
    <property type="evidence" value="ECO:0007669"/>
    <property type="project" value="UniProtKB-KW"/>
</dbReference>
<comment type="catalytic activity">
    <reaction evidence="5">
        <text>a 3-demethylubiquinone + S-adenosyl-L-methionine = a ubiquinone + S-adenosyl-L-homocysteine</text>
        <dbReference type="Rhea" id="RHEA:81215"/>
        <dbReference type="Rhea" id="RHEA-COMP:9565"/>
        <dbReference type="Rhea" id="RHEA-COMP:19654"/>
        <dbReference type="ChEBI" id="CHEBI:16389"/>
        <dbReference type="ChEBI" id="CHEBI:57856"/>
        <dbReference type="ChEBI" id="CHEBI:59789"/>
        <dbReference type="ChEBI" id="CHEBI:231825"/>
    </reaction>
</comment>
<dbReference type="PANTHER" id="PTHR43464">
    <property type="entry name" value="METHYLTRANSFERASE"/>
    <property type="match status" value="1"/>
</dbReference>
<dbReference type="InterPro" id="IPR029063">
    <property type="entry name" value="SAM-dependent_MTases_sf"/>
</dbReference>
<dbReference type="GO" id="GO:0010420">
    <property type="term" value="F:polyprenyldihydroxybenzoate methyltransferase activity"/>
    <property type="evidence" value="ECO:0007669"/>
    <property type="project" value="UniProtKB-UniRule"/>
</dbReference>
<sequence length="317" mass="36750">MIRRQIYTTHKRLFHFSLKCFNSQTHAIAKPDLTAINPSEKSHFKNLAATWWDETGSQRILHKMNLLRMDFINDVIKSRLSLNEAITDPEQKVFIPGWNFQNILPEEVSHEIQKEIDQATREKCGDLQLKCLDIGCGGGILSESLARLSIVESVKGIDMTPEVIQVAKLHKKLDPLLEDKLSYKVISLEHIDEKEKYDVITMMELLEHVDYPAMIVKEALSHLNPDGYLFISTINRDFVSWFTTIFMGEHVLNIVPVGTHTYGKYIKQRELKEFVDEFQKDYRVVDSKNCGYFPTVGWFFTGIENMGNYMMAIKRKE</sequence>
<reference evidence="6" key="1">
    <citation type="submission" date="2020-10" db="EMBL/GenBank/DDBJ databases">
        <authorList>
            <person name="Roach M.J.R."/>
        </authorList>
    </citation>
    <scope>NUCLEOTIDE SEQUENCE</scope>
    <source>
        <strain evidence="6">CBS 1945</strain>
    </source>
</reference>
<dbReference type="EC" id="2.1.1.-" evidence="5"/>
<comment type="cofactor">
    <cofactor evidence="5">
        <name>Mg(2+)</name>
        <dbReference type="ChEBI" id="CHEBI:18420"/>
    </cofactor>
</comment>
<keyword evidence="5" id="KW-0999">Mitochondrion inner membrane</keyword>
<comment type="catalytic activity">
    <reaction evidence="5">
        <text>a 3-demethylubiquinol + S-adenosyl-L-methionine = a ubiquinol + S-adenosyl-L-homocysteine + H(+)</text>
        <dbReference type="Rhea" id="RHEA:44380"/>
        <dbReference type="Rhea" id="RHEA-COMP:9566"/>
        <dbReference type="Rhea" id="RHEA-COMP:10914"/>
        <dbReference type="ChEBI" id="CHEBI:15378"/>
        <dbReference type="ChEBI" id="CHEBI:17976"/>
        <dbReference type="ChEBI" id="CHEBI:57856"/>
        <dbReference type="ChEBI" id="CHEBI:59789"/>
        <dbReference type="ChEBI" id="CHEBI:84422"/>
        <dbReference type="EC" id="2.1.1.64"/>
    </reaction>
</comment>
<keyword evidence="7" id="KW-1185">Reference proteome</keyword>
<evidence type="ECO:0000256" key="3">
    <source>
        <dbReference type="ARBA" id="ARBA00022688"/>
    </source>
</evidence>
<feature type="binding site" evidence="5">
    <location>
        <position position="203"/>
    </location>
    <ligand>
        <name>S-adenosyl-L-methionine</name>
        <dbReference type="ChEBI" id="CHEBI:59789"/>
    </ligand>
</feature>
<dbReference type="GO" id="GO:0061542">
    <property type="term" value="F:3-demethylubiquinol 3-O-methyltransferase activity"/>
    <property type="evidence" value="ECO:0007669"/>
    <property type="project" value="UniProtKB-UniRule"/>
</dbReference>
<dbReference type="Proteomes" id="UP000662931">
    <property type="component" value="Chromosome 4"/>
</dbReference>
<dbReference type="Gene3D" id="3.40.50.150">
    <property type="entry name" value="Vaccinia Virus protein VP39"/>
    <property type="match status" value="1"/>
</dbReference>
<dbReference type="GO" id="GO:0032259">
    <property type="term" value="P:methylation"/>
    <property type="evidence" value="ECO:0007669"/>
    <property type="project" value="UniProtKB-KW"/>
</dbReference>
<feature type="binding site" evidence="5">
    <location>
        <position position="135"/>
    </location>
    <ligand>
        <name>S-adenosyl-L-methionine</name>
        <dbReference type="ChEBI" id="CHEBI:59789"/>
    </ligand>
</feature>
<keyword evidence="5" id="KW-0460">Magnesium</keyword>
<feature type="binding site" evidence="5">
    <location>
        <position position="208"/>
    </location>
    <ligand>
        <name>Mg(2+)</name>
        <dbReference type="ChEBI" id="CHEBI:18420"/>
    </ligand>
</feature>
<gene>
    <name evidence="5" type="primary">COQ3</name>
    <name evidence="6" type="ORF">FOA43_003734</name>
</gene>
<feature type="binding site" evidence="5">
    <location>
        <position position="207"/>
    </location>
    <ligand>
        <name>Mg(2+)</name>
        <dbReference type="ChEBI" id="CHEBI:18420"/>
    </ligand>
</feature>
<comment type="pathway">
    <text evidence="5">Cofactor biosynthesis; ubiquinone biosynthesis.</text>
</comment>
<evidence type="ECO:0000256" key="2">
    <source>
        <dbReference type="ARBA" id="ARBA00022679"/>
    </source>
</evidence>
<keyword evidence="3 5" id="KW-0831">Ubiquinone biosynthesis</keyword>
<keyword evidence="5" id="KW-0472">Membrane</keyword>
<comment type="subcellular location">
    <subcellularLocation>
        <location evidence="5">Mitochondrion inner membrane</location>
        <topology evidence="5">Peripheral membrane protein</topology>
        <orientation evidence="5">Matrix side</orientation>
    </subcellularLocation>
</comment>
<dbReference type="SUPFAM" id="SSF53335">
    <property type="entry name" value="S-adenosyl-L-methionine-dependent methyltransferases"/>
    <property type="match status" value="1"/>
</dbReference>
<keyword evidence="2 5" id="KW-0808">Transferase</keyword>
<evidence type="ECO:0000313" key="6">
    <source>
        <dbReference type="EMBL" id="QPG76347.1"/>
    </source>
</evidence>
<dbReference type="UniPathway" id="UPA00232"/>
<feature type="binding site" evidence="5">
    <location>
        <position position="68"/>
    </location>
    <ligand>
        <name>S-adenosyl-L-methionine</name>
        <dbReference type="ChEBI" id="CHEBI:59789"/>
    </ligand>
</feature>
<feature type="binding site" evidence="5">
    <location>
        <position position="158"/>
    </location>
    <ligand>
        <name>S-adenosyl-L-methionine</name>
        <dbReference type="ChEBI" id="CHEBI:59789"/>
    </ligand>
</feature>
<accession>A0A875RWJ7</accession>
<evidence type="ECO:0000256" key="5">
    <source>
        <dbReference type="HAMAP-Rule" id="MF_03190"/>
    </source>
</evidence>
<dbReference type="EC" id="2.1.1.114" evidence="5"/>
<keyword evidence="1 5" id="KW-0489">Methyltransferase</keyword>
<dbReference type="AlphaFoldDB" id="A0A875RWJ7"/>
<keyword evidence="4 5" id="KW-0949">S-adenosyl-L-methionine</keyword>
<dbReference type="InterPro" id="IPR010233">
    <property type="entry name" value="UbiG_MeTrfase"/>
</dbReference>
<comment type="catalytic activity">
    <reaction evidence="5">
        <text>a 3,4-dihydroxy-5-(all-trans-polyprenyl)benzoate + S-adenosyl-L-methionine = a 4-hydroxy-3-methoxy-5-(all-trans-polyprenyl)benzoate + S-adenosyl-L-homocysteine + H(+)</text>
        <dbReference type="Rhea" id="RHEA:44452"/>
        <dbReference type="Rhea" id="RHEA-COMP:10930"/>
        <dbReference type="Rhea" id="RHEA-COMP:10931"/>
        <dbReference type="ChEBI" id="CHEBI:15378"/>
        <dbReference type="ChEBI" id="CHEBI:57856"/>
        <dbReference type="ChEBI" id="CHEBI:59789"/>
        <dbReference type="ChEBI" id="CHEBI:64694"/>
        <dbReference type="ChEBI" id="CHEBI:84443"/>
        <dbReference type="EC" id="2.1.1.114"/>
    </reaction>
</comment>
<protein>
    <recommendedName>
        <fullName evidence="5">Ubiquinone biosynthesis O-methyltransferase, mitochondrial</fullName>
    </recommendedName>
    <alternativeName>
        <fullName evidence="5">3,4-dihydroxy-5-hexaprenylbenzoate methyltransferase</fullName>
    </alternativeName>
    <alternativeName>
        <fullName evidence="5">3-demethylubiquinol 3-O-methyltransferase</fullName>
    </alternativeName>
    <alternativeName>
        <fullName evidence="5">3-demethylubiquinone 3-O-methyltransferase</fullName>
    </alternativeName>
    <alternativeName>
        <fullName evidence="5">3-demethylubiquinone-6 3-O-methyltransferase</fullName>
    </alternativeName>
    <alternativeName>
        <fullName evidence="5">Hexaprenyldihydroxybenzoate methyltransferase</fullName>
    </alternativeName>
    <alternativeName>
        <fullName evidence="5">Polyprenyldihydroxybenzoate methyltransferase</fullName>
        <shortName evidence="5">DHHB methyltransferase</shortName>
        <shortName evidence="5">DHHB-MT</shortName>
        <shortName evidence="5">DHHB-MTase</shortName>
        <ecNumber evidence="5">2.1.1.-</ecNumber>
        <ecNumber evidence="5">2.1.1.114</ecNumber>
        <ecNumber evidence="5">2.1.1.64</ecNumber>
    </alternativeName>
</protein>
<comment type="subunit">
    <text evidence="5">Component of a multi-subunit COQ enzyme complex, composed of at least COQ3, COQ4, COQ5, COQ6, COQ7 and COQ9.</text>
</comment>
<comment type="similarity">
    <text evidence="5">Belongs to the class I-like SAM-binding methyltransferase superfamily. UbiG/COQ3 family.</text>
</comment>
<evidence type="ECO:0000256" key="1">
    <source>
        <dbReference type="ARBA" id="ARBA00022603"/>
    </source>
</evidence>
<dbReference type="NCBIfam" id="TIGR01983">
    <property type="entry name" value="UbiG"/>
    <property type="match status" value="1"/>
</dbReference>
<evidence type="ECO:0000256" key="4">
    <source>
        <dbReference type="ARBA" id="ARBA00022691"/>
    </source>
</evidence>
<dbReference type="EC" id="2.1.1.64" evidence="5"/>
<dbReference type="EMBL" id="CP064815">
    <property type="protein sequence ID" value="QPG76347.1"/>
    <property type="molecule type" value="Genomic_DNA"/>
</dbReference>
<dbReference type="OrthoDB" id="3265906at2759"/>
<name>A0A875RWJ7_EENNA</name>
<dbReference type="PANTHER" id="PTHR43464:SF19">
    <property type="entry name" value="UBIQUINONE BIOSYNTHESIS O-METHYLTRANSFERASE, MITOCHONDRIAL"/>
    <property type="match status" value="1"/>
</dbReference>
<dbReference type="CDD" id="cd02440">
    <property type="entry name" value="AdoMet_MTases"/>
    <property type="match status" value="1"/>
</dbReference>
<keyword evidence="5" id="KW-0479">Metal-binding</keyword>
<keyword evidence="5" id="KW-0496">Mitochondrion</keyword>
<comment type="function">
    <text evidence="5">O-methyltransferase required for two non-consecutive steps during ubiquinone biosynthesis. Catalyzes the 2 O-methylation of 3,4-dihydroxy-5-(all-trans-polyprenyl)benzoic acid into 4-hydroxy-3-methoxy-5-(all-trans-polyprenyl)benzoic acid. Also catalyzes the last step of ubiquinone biosynthesis by mediating methylation of 3-demethylubiquinone into ubiquinone. Also able to mediate the methylation of 3-demethylubiquinol into ubiquinol.</text>
</comment>
<dbReference type="HAMAP" id="MF_00472">
    <property type="entry name" value="UbiG"/>
    <property type="match status" value="1"/>
</dbReference>
<dbReference type="Pfam" id="PF13489">
    <property type="entry name" value="Methyltransf_23"/>
    <property type="match status" value="1"/>
</dbReference>
<proteinExistence type="inferred from homology"/>
<organism evidence="6 7">
    <name type="scientific">Eeniella nana</name>
    <name type="common">Yeast</name>
    <name type="synonym">Brettanomyces nanus</name>
    <dbReference type="NCBI Taxonomy" id="13502"/>
    <lineage>
        <taxon>Eukaryota</taxon>
        <taxon>Fungi</taxon>
        <taxon>Dikarya</taxon>
        <taxon>Ascomycota</taxon>
        <taxon>Saccharomycotina</taxon>
        <taxon>Pichiomycetes</taxon>
        <taxon>Pichiales</taxon>
        <taxon>Pichiaceae</taxon>
        <taxon>Brettanomyces</taxon>
    </lineage>
</organism>
<feature type="binding site" evidence="5">
    <location>
        <position position="204"/>
    </location>
    <ligand>
        <name>Mg(2+)</name>
        <dbReference type="ChEBI" id="CHEBI:18420"/>
    </ligand>
</feature>